<sequence>MKHRNAIAASLIAGATLLLSASAAMAQGGHEYHPYRDARPHHVVPVRPHFRHDYRHHHVVPVRSRHDRDGDGVPNRFDARPNNPYRH</sequence>
<protein>
    <submittedName>
        <fullName evidence="3">Uncharacterized protein</fullName>
    </submittedName>
</protein>
<evidence type="ECO:0000313" key="4">
    <source>
        <dbReference type="Proteomes" id="UP000622890"/>
    </source>
</evidence>
<feature type="signal peptide" evidence="2">
    <location>
        <begin position="1"/>
        <end position="26"/>
    </location>
</feature>
<proteinExistence type="predicted"/>
<dbReference type="RefSeq" id="WP_200591784.1">
    <property type="nucleotide sequence ID" value="NZ_JAEPBG010000003.1"/>
</dbReference>
<dbReference type="AlphaFoldDB" id="A0A934T0B0"/>
<dbReference type="Proteomes" id="UP000622890">
    <property type="component" value="Unassembled WGS sequence"/>
</dbReference>
<gene>
    <name evidence="3" type="ORF">JJB74_10425</name>
</gene>
<keyword evidence="2" id="KW-0732">Signal</keyword>
<organism evidence="3 4">
    <name type="scientific">Noviherbaspirillum pedocola</name>
    <dbReference type="NCBI Taxonomy" id="2801341"/>
    <lineage>
        <taxon>Bacteria</taxon>
        <taxon>Pseudomonadati</taxon>
        <taxon>Pseudomonadota</taxon>
        <taxon>Betaproteobacteria</taxon>
        <taxon>Burkholderiales</taxon>
        <taxon>Oxalobacteraceae</taxon>
        <taxon>Noviherbaspirillum</taxon>
    </lineage>
</organism>
<accession>A0A934T0B0</accession>
<evidence type="ECO:0000256" key="1">
    <source>
        <dbReference type="SAM" id="MobiDB-lite"/>
    </source>
</evidence>
<name>A0A934T0B0_9BURK</name>
<keyword evidence="4" id="KW-1185">Reference proteome</keyword>
<evidence type="ECO:0000313" key="3">
    <source>
        <dbReference type="EMBL" id="MBK4735023.1"/>
    </source>
</evidence>
<comment type="caution">
    <text evidence="3">The sequence shown here is derived from an EMBL/GenBank/DDBJ whole genome shotgun (WGS) entry which is preliminary data.</text>
</comment>
<feature type="region of interest" description="Disordered" evidence="1">
    <location>
        <begin position="61"/>
        <end position="87"/>
    </location>
</feature>
<evidence type="ECO:0000256" key="2">
    <source>
        <dbReference type="SAM" id="SignalP"/>
    </source>
</evidence>
<reference evidence="3" key="1">
    <citation type="submission" date="2021-01" db="EMBL/GenBank/DDBJ databases">
        <title>Genome sequence of strain Noviherbaspirillum sp. DKR-6.</title>
        <authorList>
            <person name="Chaudhary D.K."/>
        </authorList>
    </citation>
    <scope>NUCLEOTIDE SEQUENCE</scope>
    <source>
        <strain evidence="3">DKR-6</strain>
    </source>
</reference>
<feature type="chain" id="PRO_5037643222" evidence="2">
    <location>
        <begin position="27"/>
        <end position="87"/>
    </location>
</feature>
<dbReference type="EMBL" id="JAEPBG010000003">
    <property type="protein sequence ID" value="MBK4735023.1"/>
    <property type="molecule type" value="Genomic_DNA"/>
</dbReference>